<accession>A0A927JCR0</accession>
<gene>
    <name evidence="2" type="ORF">HT102_10505</name>
</gene>
<comment type="caution">
    <text evidence="2">The sequence shown here is derived from an EMBL/GenBank/DDBJ whole genome shotgun (WGS) entry which is preliminary data.</text>
</comment>
<dbReference type="RefSeq" id="WP_192039368.1">
    <property type="nucleotide sequence ID" value="NZ_JACYWE010000005.1"/>
</dbReference>
<feature type="region of interest" description="Disordered" evidence="1">
    <location>
        <begin position="297"/>
        <end position="348"/>
    </location>
</feature>
<dbReference type="InterPro" id="IPR029058">
    <property type="entry name" value="AB_hydrolase_fold"/>
</dbReference>
<feature type="compositionally biased region" description="Gly residues" evidence="1">
    <location>
        <begin position="307"/>
        <end position="333"/>
    </location>
</feature>
<evidence type="ECO:0000256" key="1">
    <source>
        <dbReference type="SAM" id="MobiDB-lite"/>
    </source>
</evidence>
<dbReference type="Proteomes" id="UP000642993">
    <property type="component" value="Unassembled WGS sequence"/>
</dbReference>
<sequence length="348" mass="38435">MDEADLLGAAYHTFRDEITQYQVATDRTTGDKFRFYLLNRRFEHVQPVVIYNGFGSTPNTTLGQRYLWSYARHLDRPIIAPMADHVHRRTDRRRFADSHAHALARTHPGSLHVAGMSWGGIVAYSVAESLADHADHLVTLSSVGTLDGLHRHAWRALHMLRREGPIVRDAVETIVGDFDPHDHEHPAPTMDPLSKIRRSMIMQRKSLHELPDTLHPGTTWHDIIGVHDALTSYSDHIDAVLRRNIRHPGSTSITVVRNHGHMWAHMRSTLAELLAEALERKESGLYQEAHFARTRDDFSTVDPVPGWGSGSGSGDGVGAGSGARSGAGGGSGADVGESAKSDTDREEG</sequence>
<proteinExistence type="predicted"/>
<dbReference type="EMBL" id="JACYWE010000005">
    <property type="protein sequence ID" value="MBD8506919.1"/>
    <property type="molecule type" value="Genomic_DNA"/>
</dbReference>
<protein>
    <recommendedName>
        <fullName evidence="4">Alpha/beta hydrolase</fullName>
    </recommendedName>
</protein>
<name>A0A927JCR0_9ACTN</name>
<organism evidence="2 3">
    <name type="scientific">Lolliginicoccus lacisalsi</name>
    <dbReference type="NCBI Taxonomy" id="2742202"/>
    <lineage>
        <taxon>Bacteria</taxon>
        <taxon>Bacillati</taxon>
        <taxon>Actinomycetota</taxon>
        <taxon>Actinomycetes</taxon>
        <taxon>Mycobacteriales</taxon>
        <taxon>Hoyosellaceae</taxon>
        <taxon>Lolliginicoccus</taxon>
    </lineage>
</organism>
<dbReference type="Gene3D" id="3.40.50.1820">
    <property type="entry name" value="alpha/beta hydrolase"/>
    <property type="match status" value="1"/>
</dbReference>
<keyword evidence="3" id="KW-1185">Reference proteome</keyword>
<evidence type="ECO:0000313" key="2">
    <source>
        <dbReference type="EMBL" id="MBD8506919.1"/>
    </source>
</evidence>
<evidence type="ECO:0008006" key="4">
    <source>
        <dbReference type="Google" id="ProtNLM"/>
    </source>
</evidence>
<dbReference type="AlphaFoldDB" id="A0A927JCR0"/>
<reference evidence="2" key="1">
    <citation type="submission" date="2020-09" db="EMBL/GenBank/DDBJ databases">
        <title>Hoyosella lacisalsi sp. nov., a halotolerant actinobacterium isolated from soil of Lake Gudzhirganskoe.</title>
        <authorList>
            <person name="Yang Q."/>
            <person name="Guo P.Y."/>
            <person name="Liu S.W."/>
            <person name="Li F.N."/>
            <person name="Sun C.H."/>
        </authorList>
    </citation>
    <scope>NUCLEOTIDE SEQUENCE</scope>
    <source>
        <strain evidence="2">G463</strain>
    </source>
</reference>
<dbReference type="SUPFAM" id="SSF53474">
    <property type="entry name" value="alpha/beta-Hydrolases"/>
    <property type="match status" value="1"/>
</dbReference>
<feature type="compositionally biased region" description="Basic and acidic residues" evidence="1">
    <location>
        <begin position="337"/>
        <end position="348"/>
    </location>
</feature>
<evidence type="ECO:0000313" key="3">
    <source>
        <dbReference type="Proteomes" id="UP000642993"/>
    </source>
</evidence>